<dbReference type="PROSITE" id="PS50006">
    <property type="entry name" value="FHA_DOMAIN"/>
    <property type="match status" value="1"/>
</dbReference>
<feature type="region of interest" description="Disordered" evidence="1">
    <location>
        <begin position="86"/>
        <end position="116"/>
    </location>
</feature>
<protein>
    <submittedName>
        <fullName evidence="3">BQ5605_C004g03095 protein</fullName>
    </submittedName>
</protein>
<feature type="domain" description="FHA" evidence="2">
    <location>
        <begin position="178"/>
        <end position="247"/>
    </location>
</feature>
<evidence type="ECO:0000313" key="3">
    <source>
        <dbReference type="EMBL" id="SGY70041.1"/>
    </source>
</evidence>
<proteinExistence type="predicted"/>
<feature type="compositionally biased region" description="Acidic residues" evidence="1">
    <location>
        <begin position="355"/>
        <end position="366"/>
    </location>
</feature>
<name>A0A2X0PC04_9BASI</name>
<evidence type="ECO:0000259" key="2">
    <source>
        <dbReference type="PROSITE" id="PS50006"/>
    </source>
</evidence>
<reference evidence="3 4" key="1">
    <citation type="submission" date="2016-11" db="EMBL/GenBank/DDBJ databases">
        <authorList>
            <person name="Jaros S."/>
            <person name="Januszkiewicz K."/>
            <person name="Wedrychowicz H."/>
        </authorList>
    </citation>
    <scope>NUCLEOTIDE SEQUENCE [LARGE SCALE GENOMIC DNA]</scope>
</reference>
<feature type="region of interest" description="Disordered" evidence="1">
    <location>
        <begin position="32"/>
        <end position="52"/>
    </location>
</feature>
<gene>
    <name evidence="3" type="primary">BQ5605_C004g03095</name>
    <name evidence="3" type="ORF">BQ5605_C004G03095</name>
</gene>
<accession>A0A2X0PC04</accession>
<evidence type="ECO:0000313" key="4">
    <source>
        <dbReference type="Proteomes" id="UP000249464"/>
    </source>
</evidence>
<dbReference type="EMBL" id="FQNC01000046">
    <property type="protein sequence ID" value="SGY70041.1"/>
    <property type="molecule type" value="Genomic_DNA"/>
</dbReference>
<feature type="region of interest" description="Disordered" evidence="1">
    <location>
        <begin position="315"/>
        <end position="368"/>
    </location>
</feature>
<sequence length="521" mass="56566">MLQDVVNHLRPTVRLRLTPVPFAGGRVVEADGVDDDLNHKPRWSDDEPDQPHINIKQSLLTSSPGGRTTSSAFSSSPAAHSRFAAYDAPTSPDAGSNKFASSAPSSSPRHEHADRVDSHVTSALLSVAVGAIARAASAASANSETRSMLQSTAPAIARPIQLTDNDDIYLILERGVVMQLGRKAKRPTQPRPETTLPVQLAKSAKHASRMHCTLRILPKTPQTPPHKVVVQVHVLGMNGMKIDGRLYRKSAVAVLTVPIGHKLKLCLWSWQGVVHIADSKLPKQRKATDIPYTAPLSPVALSVYDSLTDGDSSNLGHRDGSFELATPNEKSHGPASPAHSDHSLLSALPSSPSAQEDDEVEMDDVDQVSAESTRAAALVESLGLDLPGLIASAIVFSPRSTVDIETVVQSLLREVGGMWDVLEDGEGSEDSSQNREDRAVEAWWEVVERVLCQEPFFGCIDNAGLKDASGHPLQPLFFYMPDSDPSRSRVAALEPFVKRVRGARQRPAQYFWRKPSLRKNR</sequence>
<keyword evidence="4" id="KW-1185">Reference proteome</keyword>
<dbReference type="InterPro" id="IPR000253">
    <property type="entry name" value="FHA_dom"/>
</dbReference>
<organism evidence="3 4">
    <name type="scientific">Microbotryum silenes-dioicae</name>
    <dbReference type="NCBI Taxonomy" id="796604"/>
    <lineage>
        <taxon>Eukaryota</taxon>
        <taxon>Fungi</taxon>
        <taxon>Dikarya</taxon>
        <taxon>Basidiomycota</taxon>
        <taxon>Pucciniomycotina</taxon>
        <taxon>Microbotryomycetes</taxon>
        <taxon>Microbotryales</taxon>
        <taxon>Microbotryaceae</taxon>
        <taxon>Microbotryum</taxon>
    </lineage>
</organism>
<evidence type="ECO:0000256" key="1">
    <source>
        <dbReference type="SAM" id="MobiDB-lite"/>
    </source>
</evidence>
<dbReference type="Proteomes" id="UP000249464">
    <property type="component" value="Unassembled WGS sequence"/>
</dbReference>
<feature type="compositionally biased region" description="Low complexity" evidence="1">
    <location>
        <begin position="335"/>
        <end position="354"/>
    </location>
</feature>
<feature type="compositionally biased region" description="Basic and acidic residues" evidence="1">
    <location>
        <begin position="36"/>
        <end position="45"/>
    </location>
</feature>
<dbReference type="AlphaFoldDB" id="A0A2X0PC04"/>